<dbReference type="EMBL" id="BMKB01000004">
    <property type="protein sequence ID" value="GGA55680.1"/>
    <property type="molecule type" value="Genomic_DNA"/>
</dbReference>
<organism evidence="5 6">
    <name type="scientific">Pelagibacterium lentulum</name>
    <dbReference type="NCBI Taxonomy" id="2029865"/>
    <lineage>
        <taxon>Bacteria</taxon>
        <taxon>Pseudomonadati</taxon>
        <taxon>Pseudomonadota</taxon>
        <taxon>Alphaproteobacteria</taxon>
        <taxon>Hyphomicrobiales</taxon>
        <taxon>Devosiaceae</taxon>
        <taxon>Pelagibacterium</taxon>
    </lineage>
</organism>
<accession>A0A916RJ15</accession>
<dbReference type="PANTHER" id="PTHR43046:SF14">
    <property type="entry name" value="MUTT_NUDIX FAMILY PROTEIN"/>
    <property type="match status" value="1"/>
</dbReference>
<comment type="similarity">
    <text evidence="3">Belongs to the Nudix hydrolase family.</text>
</comment>
<evidence type="ECO:0000256" key="1">
    <source>
        <dbReference type="ARBA" id="ARBA00001946"/>
    </source>
</evidence>
<evidence type="ECO:0000256" key="3">
    <source>
        <dbReference type="RuleBase" id="RU003476"/>
    </source>
</evidence>
<reference evidence="5 6" key="1">
    <citation type="journal article" date="2014" name="Int. J. Syst. Evol. Microbiol.">
        <title>Complete genome sequence of Corynebacterium casei LMG S-19264T (=DSM 44701T), isolated from a smear-ripened cheese.</title>
        <authorList>
            <consortium name="US DOE Joint Genome Institute (JGI-PGF)"/>
            <person name="Walter F."/>
            <person name="Albersmeier A."/>
            <person name="Kalinowski J."/>
            <person name="Ruckert C."/>
        </authorList>
    </citation>
    <scope>NUCLEOTIDE SEQUENCE [LARGE SCALE GENOMIC DNA]</scope>
    <source>
        <strain evidence="5 6">CGMCC 1.15896</strain>
    </source>
</reference>
<dbReference type="AlphaFoldDB" id="A0A916RJ15"/>
<proteinExistence type="inferred from homology"/>
<comment type="cofactor">
    <cofactor evidence="1">
        <name>Mg(2+)</name>
        <dbReference type="ChEBI" id="CHEBI:18420"/>
    </cofactor>
</comment>
<dbReference type="Gene3D" id="3.90.79.10">
    <property type="entry name" value="Nucleoside Triphosphate Pyrophosphohydrolase"/>
    <property type="match status" value="1"/>
</dbReference>
<name>A0A916RJ15_9HYPH</name>
<keyword evidence="2 3" id="KW-0378">Hydrolase</keyword>
<dbReference type="InterPro" id="IPR000086">
    <property type="entry name" value="NUDIX_hydrolase_dom"/>
</dbReference>
<sequence length="135" mass="15259">MKPDACSIALFHNLSVFIIQRRYEPFRGLWTLPGGRIEAGESPSECVTRELFEETGFLIEMPRHVLTETIGKGDKRFKLAVFAAIHPFRAPLPSDEIMAWDWTEPDHFAGLETTPNLGKIVRACAAHLEMYDGDL</sequence>
<evidence type="ECO:0000313" key="5">
    <source>
        <dbReference type="EMBL" id="GGA55680.1"/>
    </source>
</evidence>
<dbReference type="RefSeq" id="WP_127072187.1">
    <property type="nucleotide sequence ID" value="NZ_BMKB01000004.1"/>
</dbReference>
<dbReference type="Pfam" id="PF00293">
    <property type="entry name" value="NUDIX"/>
    <property type="match status" value="1"/>
</dbReference>
<comment type="caution">
    <text evidence="5">The sequence shown here is derived from an EMBL/GenBank/DDBJ whole genome shotgun (WGS) entry which is preliminary data.</text>
</comment>
<dbReference type="PROSITE" id="PS51462">
    <property type="entry name" value="NUDIX"/>
    <property type="match status" value="1"/>
</dbReference>
<dbReference type="PANTHER" id="PTHR43046">
    <property type="entry name" value="GDP-MANNOSE MANNOSYL HYDROLASE"/>
    <property type="match status" value="1"/>
</dbReference>
<dbReference type="InterPro" id="IPR020084">
    <property type="entry name" value="NUDIX_hydrolase_CS"/>
</dbReference>
<evidence type="ECO:0000259" key="4">
    <source>
        <dbReference type="PROSITE" id="PS51462"/>
    </source>
</evidence>
<keyword evidence="6" id="KW-1185">Reference proteome</keyword>
<dbReference type="InterPro" id="IPR015797">
    <property type="entry name" value="NUDIX_hydrolase-like_dom_sf"/>
</dbReference>
<gene>
    <name evidence="5" type="primary">nudD</name>
    <name evidence="5" type="ORF">GCM10011499_27270</name>
</gene>
<dbReference type="SUPFAM" id="SSF55811">
    <property type="entry name" value="Nudix"/>
    <property type="match status" value="1"/>
</dbReference>
<dbReference type="OrthoDB" id="9761969at2"/>
<dbReference type="PRINTS" id="PR00502">
    <property type="entry name" value="NUDIXFAMILY"/>
</dbReference>
<dbReference type="InterPro" id="IPR020476">
    <property type="entry name" value="Nudix_hydrolase"/>
</dbReference>
<dbReference type="Proteomes" id="UP000596977">
    <property type="component" value="Unassembled WGS sequence"/>
</dbReference>
<evidence type="ECO:0000313" key="6">
    <source>
        <dbReference type="Proteomes" id="UP000596977"/>
    </source>
</evidence>
<dbReference type="PROSITE" id="PS00893">
    <property type="entry name" value="NUDIX_BOX"/>
    <property type="match status" value="1"/>
</dbReference>
<protein>
    <submittedName>
        <fullName evidence="5">NUDIX hydrolase</fullName>
    </submittedName>
</protein>
<dbReference type="GO" id="GO:0016787">
    <property type="term" value="F:hydrolase activity"/>
    <property type="evidence" value="ECO:0007669"/>
    <property type="project" value="UniProtKB-KW"/>
</dbReference>
<feature type="domain" description="Nudix hydrolase" evidence="4">
    <location>
        <begin position="1"/>
        <end position="126"/>
    </location>
</feature>
<evidence type="ECO:0000256" key="2">
    <source>
        <dbReference type="ARBA" id="ARBA00022801"/>
    </source>
</evidence>